<feature type="coiled-coil region" evidence="1">
    <location>
        <begin position="1"/>
        <end position="50"/>
    </location>
</feature>
<dbReference type="PATRIC" id="fig|1664069.3.peg.2434"/>
<comment type="caution">
    <text evidence="2">The sequence shown here is derived from an EMBL/GenBank/DDBJ whole genome shotgun (WGS) entry which is preliminary data.</text>
</comment>
<dbReference type="EMBL" id="LECW02000024">
    <property type="protein sequence ID" value="KRT92936.1"/>
    <property type="molecule type" value="Genomic_DNA"/>
</dbReference>
<dbReference type="EMBL" id="JARRTL010000019">
    <property type="protein sequence ID" value="MEC0486560.1"/>
    <property type="molecule type" value="Genomic_DNA"/>
</dbReference>
<evidence type="ECO:0000313" key="3">
    <source>
        <dbReference type="EMBL" id="MEC0486560.1"/>
    </source>
</evidence>
<gene>
    <name evidence="2" type="ORF">AB447_220580</name>
    <name evidence="3" type="ORF">P8828_17375</name>
</gene>
<dbReference type="Proteomes" id="UP000036168">
    <property type="component" value="Unassembled WGS sequence"/>
</dbReference>
<dbReference type="Proteomes" id="UP001341297">
    <property type="component" value="Unassembled WGS sequence"/>
</dbReference>
<organism evidence="2 4">
    <name type="scientific">Bacillus glycinifermentans</name>
    <dbReference type="NCBI Taxonomy" id="1664069"/>
    <lineage>
        <taxon>Bacteria</taxon>
        <taxon>Bacillati</taxon>
        <taxon>Bacillota</taxon>
        <taxon>Bacilli</taxon>
        <taxon>Bacillales</taxon>
        <taxon>Bacillaceae</taxon>
        <taxon>Bacillus</taxon>
    </lineage>
</organism>
<sequence length="83" mass="9693">MEELKGYVEAVKRNMETMNADDYDGKEDDLRRQQEEIERYERLLKEQSISADAFDRIVSAAVDYAAGDIPFSQLEHVYEEKSI</sequence>
<keyword evidence="1" id="KW-0175">Coiled coil</keyword>
<name>A0A0J6EHW9_9BACI</name>
<protein>
    <submittedName>
        <fullName evidence="3">YnfE family protein</fullName>
    </submittedName>
</protein>
<accession>A0A0J6EVR1</accession>
<evidence type="ECO:0000313" key="5">
    <source>
        <dbReference type="Proteomes" id="UP001341297"/>
    </source>
</evidence>
<reference evidence="3 5" key="3">
    <citation type="submission" date="2023-03" db="EMBL/GenBank/DDBJ databases">
        <title>Agriculturally important microbes genome sequencing.</title>
        <authorList>
            <person name="Dunlap C."/>
        </authorList>
    </citation>
    <scope>NUCLEOTIDE SEQUENCE [LARGE SCALE GENOMIC DNA]</scope>
    <source>
        <strain evidence="3 5">CBP-3203</strain>
    </source>
</reference>
<reference evidence="2 4" key="1">
    <citation type="journal article" date="2015" name="Int. J. Syst. Evol. Microbiol.">
        <title>Bacillus glycinifermentans sp. nov., isolated from fermented soybean paste.</title>
        <authorList>
            <person name="Kim S.J."/>
            <person name="Dunlap C.A."/>
            <person name="Kwon S.W."/>
            <person name="Rooney A.P."/>
        </authorList>
    </citation>
    <scope>NUCLEOTIDE SEQUENCE [LARGE SCALE GENOMIC DNA]</scope>
    <source>
        <strain evidence="2 4">GO-13</strain>
    </source>
</reference>
<keyword evidence="5" id="KW-1185">Reference proteome</keyword>
<proteinExistence type="predicted"/>
<dbReference type="Pfam" id="PF17452">
    <property type="entry name" value="YnfE"/>
    <property type="match status" value="1"/>
</dbReference>
<reference evidence="2" key="2">
    <citation type="submission" date="2015-10" db="EMBL/GenBank/DDBJ databases">
        <authorList>
            <person name="Gilbert D.G."/>
        </authorList>
    </citation>
    <scope>NUCLEOTIDE SEQUENCE</scope>
    <source>
        <strain evidence="2">GO-13</strain>
    </source>
</reference>
<dbReference type="InterPro" id="IPR020302">
    <property type="entry name" value="YnfE-like"/>
</dbReference>
<dbReference type="RefSeq" id="WP_048353405.1">
    <property type="nucleotide sequence ID" value="NZ_CP095476.1"/>
</dbReference>
<dbReference type="AlphaFoldDB" id="A0A0J6EHW9"/>
<accession>A0A0J6EHW9</accession>
<evidence type="ECO:0000256" key="1">
    <source>
        <dbReference type="SAM" id="Coils"/>
    </source>
</evidence>
<evidence type="ECO:0000313" key="4">
    <source>
        <dbReference type="Proteomes" id="UP000036168"/>
    </source>
</evidence>
<evidence type="ECO:0000313" key="2">
    <source>
        <dbReference type="EMBL" id="KRT92936.1"/>
    </source>
</evidence>